<dbReference type="EMBL" id="LKBA01000004">
    <property type="protein sequence ID" value="KPN64278.1"/>
    <property type="molecule type" value="Genomic_DNA"/>
</dbReference>
<keyword evidence="2" id="KW-1185">Reference proteome</keyword>
<reference evidence="1 2" key="1">
    <citation type="submission" date="2015-09" db="EMBL/GenBank/DDBJ databases">
        <title>Draft genome sequence of Aliiroseovarius crassostreae CV919-312TSm, the causative agent of Roseovarius Oyster Disease (formerly Juvenile Oyster Disease).</title>
        <authorList>
            <person name="Kessner L."/>
            <person name="Spinard E."/>
            <person name="Nelson D."/>
        </authorList>
    </citation>
    <scope>NUCLEOTIDE SEQUENCE [LARGE SCALE GENOMIC DNA]</scope>
    <source>
        <strain evidence="1 2">CV919-312</strain>
    </source>
</reference>
<gene>
    <name evidence="1" type="ORF">AKJ29_16730</name>
</gene>
<protein>
    <submittedName>
        <fullName evidence="1">Uncharacterized protein</fullName>
    </submittedName>
</protein>
<evidence type="ECO:0000313" key="1">
    <source>
        <dbReference type="EMBL" id="KPN64278.1"/>
    </source>
</evidence>
<name>A0A0P7KK87_9RHOB</name>
<accession>A0A0P7KK87</accession>
<proteinExistence type="predicted"/>
<sequence length="65" mass="7186">MADARFTEPEMIAHSASAMRKIDARGKRGAEMVTHTEIVAMACLIHLMSKRMVPIQDAFANAEKV</sequence>
<evidence type="ECO:0000313" key="2">
    <source>
        <dbReference type="Proteomes" id="UP000050471"/>
    </source>
</evidence>
<dbReference type="STRING" id="154981.AKJ29_16730"/>
<dbReference type="Proteomes" id="UP000050471">
    <property type="component" value="Unassembled WGS sequence"/>
</dbReference>
<organism evidence="1 2">
    <name type="scientific">Aliiroseovarius crassostreae</name>
    <dbReference type="NCBI Taxonomy" id="154981"/>
    <lineage>
        <taxon>Bacteria</taxon>
        <taxon>Pseudomonadati</taxon>
        <taxon>Pseudomonadota</taxon>
        <taxon>Alphaproteobacteria</taxon>
        <taxon>Rhodobacterales</taxon>
        <taxon>Paracoccaceae</taxon>
        <taxon>Aliiroseovarius</taxon>
    </lineage>
</organism>
<comment type="caution">
    <text evidence="1">The sequence shown here is derived from an EMBL/GenBank/DDBJ whole genome shotgun (WGS) entry which is preliminary data.</text>
</comment>
<dbReference type="RefSeq" id="WP_055188366.1">
    <property type="nucleotide sequence ID" value="NZ_FPBS01000001.1"/>
</dbReference>
<dbReference type="OrthoDB" id="7876938at2"/>
<dbReference type="AlphaFoldDB" id="A0A0P7KK87"/>